<feature type="region of interest" description="Disordered" evidence="1">
    <location>
        <begin position="1242"/>
        <end position="1272"/>
    </location>
</feature>
<accession>A0ABP0GFN9</accession>
<organism evidence="3 4">
    <name type="scientific">Clavelina lepadiformis</name>
    <name type="common">Light-bulb sea squirt</name>
    <name type="synonym">Ascidia lepadiformis</name>
    <dbReference type="NCBI Taxonomy" id="159417"/>
    <lineage>
        <taxon>Eukaryota</taxon>
        <taxon>Metazoa</taxon>
        <taxon>Chordata</taxon>
        <taxon>Tunicata</taxon>
        <taxon>Ascidiacea</taxon>
        <taxon>Aplousobranchia</taxon>
        <taxon>Clavelinidae</taxon>
        <taxon>Clavelina</taxon>
    </lineage>
</organism>
<dbReference type="InterPro" id="IPR011993">
    <property type="entry name" value="PH-like_dom_sf"/>
</dbReference>
<gene>
    <name evidence="3" type="ORF">CVLEPA_LOCUS23194</name>
</gene>
<feature type="compositionally biased region" description="Low complexity" evidence="1">
    <location>
        <begin position="1009"/>
        <end position="1020"/>
    </location>
</feature>
<dbReference type="Pfam" id="PF09379">
    <property type="entry name" value="FERM_N"/>
    <property type="match status" value="1"/>
</dbReference>
<protein>
    <recommendedName>
        <fullName evidence="2">FERM domain-containing protein</fullName>
    </recommendedName>
</protein>
<feature type="compositionally biased region" description="Polar residues" evidence="1">
    <location>
        <begin position="1247"/>
        <end position="1257"/>
    </location>
</feature>
<dbReference type="InterPro" id="IPR018979">
    <property type="entry name" value="FERM_N"/>
</dbReference>
<name>A0ABP0GFN9_CLALP</name>
<reference evidence="3 4" key="1">
    <citation type="submission" date="2024-02" db="EMBL/GenBank/DDBJ databases">
        <authorList>
            <person name="Daric V."/>
            <person name="Darras S."/>
        </authorList>
    </citation>
    <scope>NUCLEOTIDE SEQUENCE [LARGE SCALE GENOMIC DNA]</scope>
</reference>
<dbReference type="InterPro" id="IPR019748">
    <property type="entry name" value="FERM_central"/>
</dbReference>
<evidence type="ECO:0000313" key="4">
    <source>
        <dbReference type="Proteomes" id="UP001642483"/>
    </source>
</evidence>
<feature type="region of interest" description="Disordered" evidence="1">
    <location>
        <begin position="943"/>
        <end position="1020"/>
    </location>
</feature>
<feature type="compositionally biased region" description="Basic and acidic residues" evidence="1">
    <location>
        <begin position="1163"/>
        <end position="1173"/>
    </location>
</feature>
<dbReference type="InterPro" id="IPR014352">
    <property type="entry name" value="FERM/acyl-CoA-bd_prot_sf"/>
</dbReference>
<feature type="region of interest" description="Disordered" evidence="1">
    <location>
        <begin position="295"/>
        <end position="401"/>
    </location>
</feature>
<dbReference type="CDD" id="cd14473">
    <property type="entry name" value="FERM_B-lobe"/>
    <property type="match status" value="1"/>
</dbReference>
<sequence length="1272" mass="141353">MEKNHNMTKCTVALLDESEIEINVRCDARGSELFHGVCKYLNIIETDYFGFKFTESTQENVWVCLDKPLKKQINSQKKQWKFSFAVKYYPTDPSYLREEITKYQICLQIRDDLMNGRLPCPLDTLAVISSYWLQSEFGEEEAESAEVKKYLTSLRYVDDKDASTPGFEEKVERLYKSRHGMPASDADTQFLRLASNLPLYGVHRYVVEDKDRKDVVVGIGSSGIFDISDKQKPVLHKWRHIASINHKKNKLLVKLQPTTSKEKPVGKVYAFKSATRAKEAWKNVVEQHKFFRVTSSDTTSITSSESTPELKTRKVSTKRKLNFRLSFRQKKPKTEAEVRKESAKIKRPNPTVIRHSSVRRSASSGSDKSPEKTPPLGEKPGTSKQPDQDEKMKETEVETTPTLKSILKTHANGVAEEDGPRPFMDEDFFIEEIRDHLQGSCSLLLTETIPEEDEEQSMDGHYVEETTVKEISTPLIIVSADVIDEGVSIDFSKDSMDESPQKHAVTEESTLLVETNEVCHDDRHVSSSPEAEMKLVPPFITQTTKEEIIPHTGIIDANDAGKSEGFTEQEEQKETEVNPEQTSDSLPNKEHLSLTIGPFDNETSPYATGNIEEKVGNYDDEEDRKTVGASSSVAVLGDDDVTVRDLVDDVTIGDLSEEVRGRSEFDESFSDDNSEIAESSASSFSDITDNTEVLCNPNILDIIWEKCSALKDTSEPYHKLFGIKLRHVKGRSRNVKSSFYSTEHNSVATQIPTPPPTLERNLRKHDKEDWPKYQSSKFIPSWPFDPESLASNIELDELDRDAIKAALQAQKELTISNPADQPVMPLSWGESTKEAPNEEDYNDGTSRTVAESIPGIPSFVKSVGKADNNSDSVVSSRPASGSSGDSSKQLAANLVYPPNIKRFSAGFAYDVKSDVLEYRPQIDTSSLPLCDFAPSDNIQPTCSHPAISLTEDDSGVSPVVADLTSDDESTAQSNDENNLAPDEVNVEPRFQKVQAKPKVKGAYCETNESGRSTPSSAASESSFPRFVQSVFFGNQSPSSSLPGSNTNSMLNTTDANNESKSDSIYSLSDDWDESATEISKDVLPGDEEKSDDPDDLGSITSERVTIIAFIEETSAPAENNAIQWEENTNQMYWKSTDSVCSDDTLPYVHNGEANDSSSTQEAIKTDDQNRLEETPNSDETDDNILQSSGLTQATDNQETPVDANATDNGWKPSLEQTTNENVAEPVSYTCVANEVIVRDTEAAMECQESSSERSGNNGLIEAQDTSEKSKLD</sequence>
<feature type="compositionally biased region" description="Polar residues" evidence="1">
    <location>
        <begin position="1034"/>
        <end position="1066"/>
    </location>
</feature>
<keyword evidence="4" id="KW-1185">Reference proteome</keyword>
<dbReference type="Gene3D" id="2.30.29.30">
    <property type="entry name" value="Pleckstrin-homology domain (PH domain)/Phosphotyrosine-binding domain (PTB)"/>
    <property type="match status" value="1"/>
</dbReference>
<dbReference type="InterPro" id="IPR019749">
    <property type="entry name" value="Band_41_domain"/>
</dbReference>
<dbReference type="EMBL" id="CAWYQH010000119">
    <property type="protein sequence ID" value="CAK8690593.1"/>
    <property type="molecule type" value="Genomic_DNA"/>
</dbReference>
<feature type="compositionally biased region" description="Polar residues" evidence="1">
    <location>
        <begin position="1153"/>
        <end position="1162"/>
    </location>
</feature>
<dbReference type="Proteomes" id="UP001642483">
    <property type="component" value="Unassembled WGS sequence"/>
</dbReference>
<dbReference type="SUPFAM" id="SSF47031">
    <property type="entry name" value="Second domain of FERM"/>
    <property type="match status" value="1"/>
</dbReference>
<feature type="compositionally biased region" description="Basic and acidic residues" evidence="1">
    <location>
        <begin position="332"/>
        <end position="344"/>
    </location>
</feature>
<dbReference type="InterPro" id="IPR035963">
    <property type="entry name" value="FERM_2"/>
</dbReference>
<evidence type="ECO:0000259" key="2">
    <source>
        <dbReference type="PROSITE" id="PS50057"/>
    </source>
</evidence>
<feature type="compositionally biased region" description="Low complexity" evidence="1">
    <location>
        <begin position="295"/>
        <end position="307"/>
    </location>
</feature>
<feature type="compositionally biased region" description="Basic residues" evidence="1">
    <location>
        <begin position="313"/>
        <end position="331"/>
    </location>
</feature>
<dbReference type="Pfam" id="PF09380">
    <property type="entry name" value="FERM_C"/>
    <property type="match status" value="1"/>
</dbReference>
<evidence type="ECO:0000256" key="1">
    <source>
        <dbReference type="SAM" id="MobiDB-lite"/>
    </source>
</evidence>
<dbReference type="InterPro" id="IPR029071">
    <property type="entry name" value="Ubiquitin-like_domsf"/>
</dbReference>
<feature type="region of interest" description="Disordered" evidence="1">
    <location>
        <begin position="663"/>
        <end position="683"/>
    </location>
</feature>
<dbReference type="PRINTS" id="PR00935">
    <property type="entry name" value="BAND41"/>
</dbReference>
<evidence type="ECO:0000313" key="3">
    <source>
        <dbReference type="EMBL" id="CAK8690593.1"/>
    </source>
</evidence>
<dbReference type="InterPro" id="IPR000299">
    <property type="entry name" value="FERM_domain"/>
</dbReference>
<dbReference type="Pfam" id="PF00373">
    <property type="entry name" value="FERM_M"/>
    <property type="match status" value="1"/>
</dbReference>
<feature type="compositionally biased region" description="Low complexity" evidence="1">
    <location>
        <begin position="870"/>
        <end position="887"/>
    </location>
</feature>
<proteinExistence type="predicted"/>
<dbReference type="PANTHER" id="PTHR23280:SF21">
    <property type="entry name" value="PROTEIN 4.1 HOMOLOG"/>
    <property type="match status" value="1"/>
</dbReference>
<dbReference type="PANTHER" id="PTHR23280">
    <property type="entry name" value="4.1 G PROTEIN"/>
    <property type="match status" value="1"/>
</dbReference>
<dbReference type="SMART" id="SM00295">
    <property type="entry name" value="B41"/>
    <property type="match status" value="1"/>
</dbReference>
<dbReference type="Gene3D" id="3.10.20.90">
    <property type="entry name" value="Phosphatidylinositol 3-kinase Catalytic Subunit, Chain A, domain 1"/>
    <property type="match status" value="1"/>
</dbReference>
<comment type="caution">
    <text evidence="3">The sequence shown here is derived from an EMBL/GenBank/DDBJ whole genome shotgun (WGS) entry which is preliminary data.</text>
</comment>
<feature type="compositionally biased region" description="Basic and acidic residues" evidence="1">
    <location>
        <begin position="386"/>
        <end position="396"/>
    </location>
</feature>
<dbReference type="Gene3D" id="1.20.80.10">
    <property type="match status" value="1"/>
</dbReference>
<dbReference type="SUPFAM" id="SSF54236">
    <property type="entry name" value="Ubiquitin-like"/>
    <property type="match status" value="1"/>
</dbReference>
<feature type="region of interest" description="Disordered" evidence="1">
    <location>
        <begin position="1144"/>
        <end position="1225"/>
    </location>
</feature>
<feature type="compositionally biased region" description="Acidic residues" evidence="1">
    <location>
        <begin position="1084"/>
        <end position="1095"/>
    </location>
</feature>
<dbReference type="InterPro" id="IPR018980">
    <property type="entry name" value="FERM_PH-like_C"/>
</dbReference>
<feature type="region of interest" description="Disordered" evidence="1">
    <location>
        <begin position="556"/>
        <end position="609"/>
    </location>
</feature>
<dbReference type="SMART" id="SM01196">
    <property type="entry name" value="FERM_C"/>
    <property type="match status" value="1"/>
</dbReference>
<feature type="region of interest" description="Disordered" evidence="1">
    <location>
        <begin position="1034"/>
        <end position="1100"/>
    </location>
</feature>
<feature type="region of interest" description="Disordered" evidence="1">
    <location>
        <begin position="814"/>
        <end position="888"/>
    </location>
</feature>
<feature type="compositionally biased region" description="Acidic residues" evidence="1">
    <location>
        <begin position="666"/>
        <end position="675"/>
    </location>
</feature>
<feature type="domain" description="FERM" evidence="2">
    <location>
        <begin position="8"/>
        <end position="295"/>
    </location>
</feature>
<feature type="compositionally biased region" description="Polar residues" evidence="1">
    <location>
        <begin position="1183"/>
        <end position="1199"/>
    </location>
</feature>
<dbReference type="PROSITE" id="PS50057">
    <property type="entry name" value="FERM_3"/>
    <property type="match status" value="1"/>
</dbReference>
<dbReference type="SUPFAM" id="SSF50729">
    <property type="entry name" value="PH domain-like"/>
    <property type="match status" value="1"/>
</dbReference>